<gene>
    <name evidence="1" type="ORF">THAOC_00093</name>
</gene>
<sequence length="311" mass="34119">MSHNTISLSDYDCGVVDWTADSSEHIDSLRYHEASKQTEPLTSEQSSKQVGVRYFTASVNTASEFRHSCGKLLVWSSRSVLSSAKVDVIPLTCPLSHSILSVNVDPQARTSGPRTLTYAQPSHPSGSAPSVLLEPPLHEDMSFCDSSDSDSTLALQQALPLQQAFWDGCQAARENMEQEEKNNQSLLGGAPNYQSVASSTCHYVEQGTERPVAATSCSFAVKLSQCMTAKPVISSPVKGKLQGTGKRSDQPFYDGEYTNQSNHRCERYKPVPDISAKVKREDLEKLLSINFEGDTLVSVNWNTSTKGRNYK</sequence>
<dbReference type="Proteomes" id="UP000266841">
    <property type="component" value="Unassembled WGS sequence"/>
</dbReference>
<proteinExistence type="predicted"/>
<feature type="non-terminal residue" evidence="1">
    <location>
        <position position="311"/>
    </location>
</feature>
<protein>
    <submittedName>
        <fullName evidence="1">Uncharacterized protein</fullName>
    </submittedName>
</protein>
<keyword evidence="2" id="KW-1185">Reference proteome</keyword>
<organism evidence="1 2">
    <name type="scientific">Thalassiosira oceanica</name>
    <name type="common">Marine diatom</name>
    <dbReference type="NCBI Taxonomy" id="159749"/>
    <lineage>
        <taxon>Eukaryota</taxon>
        <taxon>Sar</taxon>
        <taxon>Stramenopiles</taxon>
        <taxon>Ochrophyta</taxon>
        <taxon>Bacillariophyta</taxon>
        <taxon>Coscinodiscophyceae</taxon>
        <taxon>Thalassiosirophycidae</taxon>
        <taxon>Thalassiosirales</taxon>
        <taxon>Thalassiosiraceae</taxon>
        <taxon>Thalassiosira</taxon>
    </lineage>
</organism>
<accession>K0TPK8</accession>
<comment type="caution">
    <text evidence="1">The sequence shown here is derived from an EMBL/GenBank/DDBJ whole genome shotgun (WGS) entry which is preliminary data.</text>
</comment>
<evidence type="ECO:0000313" key="1">
    <source>
        <dbReference type="EMBL" id="EJK78031.1"/>
    </source>
</evidence>
<dbReference type="AlphaFoldDB" id="K0TPK8"/>
<name>K0TPK8_THAOC</name>
<evidence type="ECO:0000313" key="2">
    <source>
        <dbReference type="Proteomes" id="UP000266841"/>
    </source>
</evidence>
<dbReference type="EMBL" id="AGNL01000095">
    <property type="protein sequence ID" value="EJK78031.1"/>
    <property type="molecule type" value="Genomic_DNA"/>
</dbReference>
<reference evidence="1 2" key="1">
    <citation type="journal article" date="2012" name="Genome Biol.">
        <title>Genome and low-iron response of an oceanic diatom adapted to chronic iron limitation.</title>
        <authorList>
            <person name="Lommer M."/>
            <person name="Specht M."/>
            <person name="Roy A.S."/>
            <person name="Kraemer L."/>
            <person name="Andreson R."/>
            <person name="Gutowska M.A."/>
            <person name="Wolf J."/>
            <person name="Bergner S.V."/>
            <person name="Schilhabel M.B."/>
            <person name="Klostermeier U.C."/>
            <person name="Beiko R.G."/>
            <person name="Rosenstiel P."/>
            <person name="Hippler M."/>
            <person name="Laroche J."/>
        </authorList>
    </citation>
    <scope>NUCLEOTIDE SEQUENCE [LARGE SCALE GENOMIC DNA]</scope>
    <source>
        <strain evidence="1 2">CCMP1005</strain>
    </source>
</reference>